<dbReference type="Gene3D" id="3.90.79.10">
    <property type="entry name" value="Nucleoside Triphosphate Pyrophosphohydrolase"/>
    <property type="match status" value="1"/>
</dbReference>
<feature type="domain" description="Nudix hydrolase" evidence="4">
    <location>
        <begin position="11"/>
        <end position="143"/>
    </location>
</feature>
<reference evidence="5 6" key="1">
    <citation type="submission" date="2018-04" db="EMBL/GenBank/DDBJ databases">
        <title>Genomic Encyclopedia of Type Strains, Phase IV (KMG-IV): sequencing the most valuable type-strain genomes for metagenomic binning, comparative biology and taxonomic classification.</title>
        <authorList>
            <person name="Goeker M."/>
        </authorList>
    </citation>
    <scope>NUCLEOTIDE SEQUENCE [LARGE SCALE GENOMIC DNA]</scope>
    <source>
        <strain evidence="5 6">DSM 10065</strain>
    </source>
</reference>
<keyword evidence="3" id="KW-0812">Transmembrane</keyword>
<sequence>MTTALGQPQSTLHIATACFINSANALLVVRKRGTTMWMLPGGKLDAGETAEQALVREVGEELQVSLSPNDISFLGSFQAAAANEPDTRVSANVFRARLPDGQRFSLAAEIEATDWLSLDMPVPATVAPLLREHIIPVLQTAALK</sequence>
<evidence type="ECO:0000256" key="2">
    <source>
        <dbReference type="ARBA" id="ARBA00022801"/>
    </source>
</evidence>
<proteinExistence type="predicted"/>
<dbReference type="Pfam" id="PF00293">
    <property type="entry name" value="NUDIX"/>
    <property type="match status" value="1"/>
</dbReference>
<evidence type="ECO:0000313" key="6">
    <source>
        <dbReference type="Proteomes" id="UP000246145"/>
    </source>
</evidence>
<keyword evidence="6" id="KW-1185">Reference proteome</keyword>
<dbReference type="OrthoDB" id="9791228at2"/>
<dbReference type="PRINTS" id="PR00502">
    <property type="entry name" value="NUDIXFAMILY"/>
</dbReference>
<dbReference type="PANTHER" id="PTHR43046">
    <property type="entry name" value="GDP-MANNOSE MANNOSYL HYDROLASE"/>
    <property type="match status" value="1"/>
</dbReference>
<dbReference type="EMBL" id="QEKO01000002">
    <property type="protein sequence ID" value="PVY62298.1"/>
    <property type="molecule type" value="Genomic_DNA"/>
</dbReference>
<organism evidence="5 6">
    <name type="scientific">Pusillimonas noertemannii</name>
    <dbReference type="NCBI Taxonomy" id="305977"/>
    <lineage>
        <taxon>Bacteria</taxon>
        <taxon>Pseudomonadati</taxon>
        <taxon>Pseudomonadota</taxon>
        <taxon>Betaproteobacteria</taxon>
        <taxon>Burkholderiales</taxon>
        <taxon>Alcaligenaceae</taxon>
        <taxon>Pusillimonas</taxon>
    </lineage>
</organism>
<accession>A0A2U1CMS2</accession>
<dbReference type="InterPro" id="IPR015797">
    <property type="entry name" value="NUDIX_hydrolase-like_dom_sf"/>
</dbReference>
<comment type="caution">
    <text evidence="5">The sequence shown here is derived from an EMBL/GenBank/DDBJ whole genome shotgun (WGS) entry which is preliminary data.</text>
</comment>
<dbReference type="PANTHER" id="PTHR43046:SF2">
    <property type="entry name" value="8-OXO-DGTP DIPHOSPHATASE-RELATED"/>
    <property type="match status" value="1"/>
</dbReference>
<protein>
    <submittedName>
        <fullName evidence="5">ADP-ribose pyrophosphatase YjhB (NUDIX family)</fullName>
    </submittedName>
</protein>
<dbReference type="AlphaFoldDB" id="A0A2U1CMS2"/>
<dbReference type="PROSITE" id="PS51462">
    <property type="entry name" value="NUDIX"/>
    <property type="match status" value="1"/>
</dbReference>
<keyword evidence="2" id="KW-0378">Hydrolase</keyword>
<dbReference type="CDD" id="cd04690">
    <property type="entry name" value="NUDIX_Hydrolase"/>
    <property type="match status" value="1"/>
</dbReference>
<dbReference type="SUPFAM" id="SSF55811">
    <property type="entry name" value="Nudix"/>
    <property type="match status" value="1"/>
</dbReference>
<dbReference type="GO" id="GO:0016787">
    <property type="term" value="F:hydrolase activity"/>
    <property type="evidence" value="ECO:0007669"/>
    <property type="project" value="UniProtKB-KW"/>
</dbReference>
<evidence type="ECO:0000259" key="4">
    <source>
        <dbReference type="PROSITE" id="PS51462"/>
    </source>
</evidence>
<evidence type="ECO:0000313" key="5">
    <source>
        <dbReference type="EMBL" id="PVY62298.1"/>
    </source>
</evidence>
<gene>
    <name evidence="5" type="ORF">C7440_1791</name>
</gene>
<dbReference type="InterPro" id="IPR000086">
    <property type="entry name" value="NUDIX_hydrolase_dom"/>
</dbReference>
<name>A0A2U1CMS2_9BURK</name>
<keyword evidence="3" id="KW-0472">Membrane</keyword>
<comment type="cofactor">
    <cofactor evidence="1">
        <name>Mg(2+)</name>
        <dbReference type="ChEBI" id="CHEBI:18420"/>
    </cofactor>
</comment>
<dbReference type="Proteomes" id="UP000246145">
    <property type="component" value="Unassembled WGS sequence"/>
</dbReference>
<evidence type="ECO:0000256" key="3">
    <source>
        <dbReference type="SAM" id="Phobius"/>
    </source>
</evidence>
<feature type="transmembrane region" description="Helical" evidence="3">
    <location>
        <begin position="12"/>
        <end position="29"/>
    </location>
</feature>
<dbReference type="InterPro" id="IPR020476">
    <property type="entry name" value="Nudix_hydrolase"/>
</dbReference>
<keyword evidence="3" id="KW-1133">Transmembrane helix</keyword>
<dbReference type="RefSeq" id="WP_116518275.1">
    <property type="nucleotide sequence ID" value="NZ_JACCEX010000002.1"/>
</dbReference>
<dbReference type="STRING" id="1231391.GCA_000308195_01840"/>
<evidence type="ECO:0000256" key="1">
    <source>
        <dbReference type="ARBA" id="ARBA00001946"/>
    </source>
</evidence>